<evidence type="ECO:0000259" key="6">
    <source>
        <dbReference type="Pfam" id="PF07637"/>
    </source>
</evidence>
<accession>A0ABS8NE46</accession>
<organism evidence="7 8">
    <name type="scientific">Rhodopirellula halodulae</name>
    <dbReference type="NCBI Taxonomy" id="2894198"/>
    <lineage>
        <taxon>Bacteria</taxon>
        <taxon>Pseudomonadati</taxon>
        <taxon>Planctomycetota</taxon>
        <taxon>Planctomycetia</taxon>
        <taxon>Pirellulales</taxon>
        <taxon>Pirellulaceae</taxon>
        <taxon>Rhodopirellula</taxon>
    </lineage>
</organism>
<dbReference type="InterPro" id="IPR011478">
    <property type="entry name" value="DUF1585"/>
</dbReference>
<evidence type="ECO:0000259" key="5">
    <source>
        <dbReference type="Pfam" id="PF07635"/>
    </source>
</evidence>
<feature type="domain" description="DUF1592" evidence="4">
    <location>
        <begin position="490"/>
        <end position="618"/>
    </location>
</feature>
<feature type="domain" description="DUF1587" evidence="2">
    <location>
        <begin position="115"/>
        <end position="180"/>
    </location>
</feature>
<dbReference type="Proteomes" id="UP001430306">
    <property type="component" value="Unassembled WGS sequence"/>
</dbReference>
<dbReference type="EMBL" id="JAJKFW010000012">
    <property type="protein sequence ID" value="MCC9641819.1"/>
    <property type="molecule type" value="Genomic_DNA"/>
</dbReference>
<gene>
    <name evidence="7" type="ORF">LOC71_05995</name>
</gene>
<proteinExistence type="predicted"/>
<evidence type="ECO:0000313" key="8">
    <source>
        <dbReference type="Proteomes" id="UP001430306"/>
    </source>
</evidence>
<dbReference type="Pfam" id="PF07631">
    <property type="entry name" value="PSD4"/>
    <property type="match status" value="1"/>
</dbReference>
<protein>
    <submittedName>
        <fullName evidence="7">DUF1592 domain-containing protein</fullName>
    </submittedName>
</protein>
<feature type="domain" description="DUF1595" evidence="6">
    <location>
        <begin position="422"/>
        <end position="480"/>
    </location>
</feature>
<dbReference type="RefSeq" id="WP_230272429.1">
    <property type="nucleotide sequence ID" value="NZ_JAJKFW010000012.1"/>
</dbReference>
<evidence type="ECO:0000259" key="1">
    <source>
        <dbReference type="Pfam" id="PF07624"/>
    </source>
</evidence>
<dbReference type="Pfam" id="PF07627">
    <property type="entry name" value="PSCyt3"/>
    <property type="match status" value="1"/>
</dbReference>
<sequence length="834" mass="94367">MHGIAIGALLVNDGYAEEKPIDVTRFLEAYCVDCHSADDPAGQRDLESLDWSASDFDTQLSLQDAIDQLTLRSMPPEDSDQPTTKERLTAIDGLTERLSKMREVTTSTSGQTVLRRLSRREYKRTVADLLQIDMTMFDPTLEFPGDNLSEHFDNVGDALVMSGHLLERYLAAADQCVEKARNTATDRMWSESSEPKQWVFRDSFVQQAELRTAHRRAFRDRYLCLYDHPFNDKTEGGYGHIQDFTDGVPVDGIYEIRVHAKAMHRDTPYTDRAVRIDLEEPFRLGVRPGDTRIGDMPHRQPIQPLLAQANVSDQSFEWITFQVPLDRGFVPRFTFENGIHDVRGSFGRLYRLHREDLPRSIRNKKGIFEQRIAIISEGQLPHIRIDEVQIRGPIEFSLPTQSQLALFHGPPPTDAEWSTQQAKQRIDSFASRAFRRPPTKTELASLTSFYESRRTIGENCEQAYVNTVKAILCSPAFLYFQNPADSSATLTDHGLAERLSYFLTSSMPDARLRQLADQGVLHEEATLRAEVKRLLASSESDAFVADFLDNWLNLRSLGSMPPDPRGFWFFYAGDLSVDMKTETERLFRDFIDRDIPLVDLLTTSHSFLNRDMAKLYGVEHAFPAEDAISWRRFDFSNDPAVAREGRGGLLGQASILTVSANGIETSPVTRGVWLLDNILGTPTPPPPDDVPAIEPDTRGAKTIRDQLTRHSDDATCNQCHRKIDPLGFALEGFDAIGQFRRTYNTKPRRPIDTSGELPGGAKFDGTAELKQQLAAQQEFLVRTVTERLLMQALGRRMEPIDRAAIDAIWRPLKSEGYPTAQLIEAIVLSDLFRR</sequence>
<feature type="domain" description="DUF1588" evidence="3">
    <location>
        <begin position="646"/>
        <end position="742"/>
    </location>
</feature>
<keyword evidence="8" id="KW-1185">Reference proteome</keyword>
<feature type="domain" description="DUF1585" evidence="1">
    <location>
        <begin position="760"/>
        <end position="832"/>
    </location>
</feature>
<feature type="domain" description="Cytochrome C Planctomycete-type" evidence="5">
    <location>
        <begin position="31"/>
        <end position="78"/>
    </location>
</feature>
<name>A0ABS8NE46_9BACT</name>
<evidence type="ECO:0000313" key="7">
    <source>
        <dbReference type="EMBL" id="MCC9641819.1"/>
    </source>
</evidence>
<dbReference type="InterPro" id="IPR013039">
    <property type="entry name" value="DUF1588"/>
</dbReference>
<dbReference type="Pfam" id="PF07626">
    <property type="entry name" value="PSD3"/>
    <property type="match status" value="1"/>
</dbReference>
<dbReference type="Pfam" id="PF07637">
    <property type="entry name" value="PSD5"/>
    <property type="match status" value="1"/>
</dbReference>
<dbReference type="InterPro" id="IPR013043">
    <property type="entry name" value="DUF1595"/>
</dbReference>
<evidence type="ECO:0000259" key="3">
    <source>
        <dbReference type="Pfam" id="PF07627"/>
    </source>
</evidence>
<dbReference type="InterPro" id="IPR011429">
    <property type="entry name" value="Cyt_c_Planctomycete-type"/>
</dbReference>
<comment type="caution">
    <text evidence="7">The sequence shown here is derived from an EMBL/GenBank/DDBJ whole genome shotgun (WGS) entry which is preliminary data.</text>
</comment>
<evidence type="ECO:0000259" key="4">
    <source>
        <dbReference type="Pfam" id="PF07631"/>
    </source>
</evidence>
<dbReference type="Pfam" id="PF07635">
    <property type="entry name" value="PSCyt1"/>
    <property type="match status" value="1"/>
</dbReference>
<dbReference type="Pfam" id="PF07624">
    <property type="entry name" value="PSD2"/>
    <property type="match status" value="1"/>
</dbReference>
<reference evidence="7" key="1">
    <citation type="submission" date="2021-11" db="EMBL/GenBank/DDBJ databases">
        <title>Genome sequence.</title>
        <authorList>
            <person name="Sun Q."/>
        </authorList>
    </citation>
    <scope>NUCLEOTIDE SEQUENCE</scope>
    <source>
        <strain evidence="7">JC740</strain>
    </source>
</reference>
<evidence type="ECO:0000259" key="2">
    <source>
        <dbReference type="Pfam" id="PF07626"/>
    </source>
</evidence>
<dbReference type="InterPro" id="IPR013036">
    <property type="entry name" value="DUF1587"/>
</dbReference>
<dbReference type="InterPro" id="IPR013042">
    <property type="entry name" value="DUF1592"/>
</dbReference>